<reference evidence="1 2" key="2">
    <citation type="journal article" date="2010" name="Nucleic Acids Res.">
        <title>BeetleBase in 2010: revisions to provide comprehensive genomic information for Tribolium castaneum.</title>
        <authorList>
            <person name="Kim H.S."/>
            <person name="Murphy T."/>
            <person name="Xia J."/>
            <person name="Caragea D."/>
            <person name="Park Y."/>
            <person name="Beeman R.W."/>
            <person name="Lorenzen M.D."/>
            <person name="Butcher S."/>
            <person name="Manak J.R."/>
            <person name="Brown S.J."/>
        </authorList>
    </citation>
    <scope>NUCLEOTIDE SEQUENCE [LARGE SCALE GENOMIC DNA]</scope>
    <source>
        <strain evidence="1 2">Georgia GA2</strain>
    </source>
</reference>
<gene>
    <name evidence="1" type="primary">GLEAN_15876</name>
    <name evidence="1" type="ORF">TcasGA2_TC015876</name>
</gene>
<reference evidence="1 2" key="1">
    <citation type="journal article" date="2008" name="Nature">
        <title>The genome of the model beetle and pest Tribolium castaneum.</title>
        <authorList>
            <consortium name="Tribolium Genome Sequencing Consortium"/>
            <person name="Richards S."/>
            <person name="Gibbs R.A."/>
            <person name="Weinstock G.M."/>
            <person name="Brown S.J."/>
            <person name="Denell R."/>
            <person name="Beeman R.W."/>
            <person name="Gibbs R."/>
            <person name="Beeman R.W."/>
            <person name="Brown S.J."/>
            <person name="Bucher G."/>
            <person name="Friedrich M."/>
            <person name="Grimmelikhuijzen C.J."/>
            <person name="Klingler M."/>
            <person name="Lorenzen M."/>
            <person name="Richards S."/>
            <person name="Roth S."/>
            <person name="Schroder R."/>
            <person name="Tautz D."/>
            <person name="Zdobnov E.M."/>
            <person name="Muzny D."/>
            <person name="Gibbs R.A."/>
            <person name="Weinstock G.M."/>
            <person name="Attaway T."/>
            <person name="Bell S."/>
            <person name="Buhay C.J."/>
            <person name="Chandrabose M.N."/>
            <person name="Chavez D."/>
            <person name="Clerk-Blankenburg K.P."/>
            <person name="Cree A."/>
            <person name="Dao M."/>
            <person name="Davis C."/>
            <person name="Chacko J."/>
            <person name="Dinh H."/>
            <person name="Dugan-Rocha S."/>
            <person name="Fowler G."/>
            <person name="Garner T.T."/>
            <person name="Garnes J."/>
            <person name="Gnirke A."/>
            <person name="Hawes A."/>
            <person name="Hernandez J."/>
            <person name="Hines S."/>
            <person name="Holder M."/>
            <person name="Hume J."/>
            <person name="Jhangiani S.N."/>
            <person name="Joshi V."/>
            <person name="Khan Z.M."/>
            <person name="Jackson L."/>
            <person name="Kovar C."/>
            <person name="Kowis A."/>
            <person name="Lee S."/>
            <person name="Lewis L.R."/>
            <person name="Margolis J."/>
            <person name="Morgan M."/>
            <person name="Nazareth L.V."/>
            <person name="Nguyen N."/>
            <person name="Okwuonu G."/>
            <person name="Parker D."/>
            <person name="Richards S."/>
            <person name="Ruiz S.J."/>
            <person name="Santibanez J."/>
            <person name="Savard J."/>
            <person name="Scherer S.E."/>
            <person name="Schneider B."/>
            <person name="Sodergren E."/>
            <person name="Tautz D."/>
            <person name="Vattahil S."/>
            <person name="Villasana D."/>
            <person name="White C.S."/>
            <person name="Wright R."/>
            <person name="Park Y."/>
            <person name="Beeman R.W."/>
            <person name="Lord J."/>
            <person name="Oppert B."/>
            <person name="Lorenzen M."/>
            <person name="Brown S."/>
            <person name="Wang L."/>
            <person name="Savard J."/>
            <person name="Tautz D."/>
            <person name="Richards S."/>
            <person name="Weinstock G."/>
            <person name="Gibbs R.A."/>
            <person name="Liu Y."/>
            <person name="Worley K."/>
            <person name="Weinstock G."/>
            <person name="Elsik C.G."/>
            <person name="Reese J.T."/>
            <person name="Elhaik E."/>
            <person name="Landan G."/>
            <person name="Graur D."/>
            <person name="Arensburger P."/>
            <person name="Atkinson P."/>
            <person name="Beeman R.W."/>
            <person name="Beidler J."/>
            <person name="Brown S.J."/>
            <person name="Demuth J.P."/>
            <person name="Drury D.W."/>
            <person name="Du Y.Z."/>
            <person name="Fujiwara H."/>
            <person name="Lorenzen M."/>
            <person name="Maselli V."/>
            <person name="Osanai M."/>
            <person name="Park Y."/>
            <person name="Robertson H.M."/>
            <person name="Tu Z."/>
            <person name="Wang J.J."/>
            <person name="Wang S."/>
            <person name="Richards S."/>
            <person name="Song H."/>
            <person name="Zhang L."/>
            <person name="Sodergren E."/>
            <person name="Werner D."/>
            <person name="Stanke M."/>
            <person name="Morgenstern B."/>
            <person name="Solovyev V."/>
            <person name="Kosarev P."/>
            <person name="Brown G."/>
            <person name="Chen H.C."/>
            <person name="Ermolaeva O."/>
            <person name="Hlavina W."/>
            <person name="Kapustin Y."/>
            <person name="Kiryutin B."/>
            <person name="Kitts P."/>
            <person name="Maglott D."/>
            <person name="Pruitt K."/>
            <person name="Sapojnikov V."/>
            <person name="Souvorov A."/>
            <person name="Mackey A.J."/>
            <person name="Waterhouse R.M."/>
            <person name="Wyder S."/>
            <person name="Zdobnov E.M."/>
            <person name="Zdobnov E.M."/>
            <person name="Wyder S."/>
            <person name="Kriventseva E.V."/>
            <person name="Kadowaki T."/>
            <person name="Bork P."/>
            <person name="Aranda M."/>
            <person name="Bao R."/>
            <person name="Beermann A."/>
            <person name="Berns N."/>
            <person name="Bolognesi R."/>
            <person name="Bonneton F."/>
            <person name="Bopp D."/>
            <person name="Brown S.J."/>
            <person name="Bucher G."/>
            <person name="Butts T."/>
            <person name="Chaumot A."/>
            <person name="Denell R.E."/>
            <person name="Ferrier D.E."/>
            <person name="Friedrich M."/>
            <person name="Gordon C.M."/>
            <person name="Jindra M."/>
            <person name="Klingler M."/>
            <person name="Lan Q."/>
            <person name="Lattorff H.M."/>
            <person name="Laudet V."/>
            <person name="von Levetsow C."/>
            <person name="Liu Z."/>
            <person name="Lutz R."/>
            <person name="Lynch J.A."/>
            <person name="da Fonseca R.N."/>
            <person name="Posnien N."/>
            <person name="Reuter R."/>
            <person name="Roth S."/>
            <person name="Savard J."/>
            <person name="Schinko J.B."/>
            <person name="Schmitt C."/>
            <person name="Schoppmeier M."/>
            <person name="Schroder R."/>
            <person name="Shippy T.D."/>
            <person name="Simonnet F."/>
            <person name="Marques-Souza H."/>
            <person name="Tautz D."/>
            <person name="Tomoyasu Y."/>
            <person name="Trauner J."/>
            <person name="Van der Zee M."/>
            <person name="Vervoort M."/>
            <person name="Wittkopp N."/>
            <person name="Wimmer E.A."/>
            <person name="Yang X."/>
            <person name="Jones A.K."/>
            <person name="Sattelle D.B."/>
            <person name="Ebert P.R."/>
            <person name="Nelson D."/>
            <person name="Scott J.G."/>
            <person name="Beeman R.W."/>
            <person name="Muthukrishnan S."/>
            <person name="Kramer K.J."/>
            <person name="Arakane Y."/>
            <person name="Beeman R.W."/>
            <person name="Zhu Q."/>
            <person name="Hogenkamp D."/>
            <person name="Dixit R."/>
            <person name="Oppert B."/>
            <person name="Jiang H."/>
            <person name="Zou Z."/>
            <person name="Marshall J."/>
            <person name="Elpidina E."/>
            <person name="Vinokurov K."/>
            <person name="Oppert C."/>
            <person name="Zou Z."/>
            <person name="Evans J."/>
            <person name="Lu Z."/>
            <person name="Zhao P."/>
            <person name="Sumathipala N."/>
            <person name="Altincicek B."/>
            <person name="Vilcinskas A."/>
            <person name="Williams M."/>
            <person name="Hultmark D."/>
            <person name="Hetru C."/>
            <person name="Jiang H."/>
            <person name="Grimmelikhuijzen C.J."/>
            <person name="Hauser F."/>
            <person name="Cazzamali G."/>
            <person name="Williamson M."/>
            <person name="Park Y."/>
            <person name="Li B."/>
            <person name="Tanaka Y."/>
            <person name="Predel R."/>
            <person name="Neupert S."/>
            <person name="Schachtner J."/>
            <person name="Verleyen P."/>
            <person name="Raible F."/>
            <person name="Bork P."/>
            <person name="Friedrich M."/>
            <person name="Walden K.K."/>
            <person name="Robertson H.M."/>
            <person name="Angeli S."/>
            <person name="Foret S."/>
            <person name="Bucher G."/>
            <person name="Schuetz S."/>
            <person name="Maleszka R."/>
            <person name="Wimmer E.A."/>
            <person name="Beeman R.W."/>
            <person name="Lorenzen M."/>
            <person name="Tomoyasu Y."/>
            <person name="Miller S.C."/>
            <person name="Grossmann D."/>
            <person name="Bucher G."/>
        </authorList>
    </citation>
    <scope>NUCLEOTIDE SEQUENCE [LARGE SCALE GENOMIC DNA]</scope>
    <source>
        <strain evidence="1 2">Georgia GA2</strain>
    </source>
</reference>
<protein>
    <submittedName>
        <fullName evidence="1">Uncharacterized protein</fullName>
    </submittedName>
</protein>
<keyword evidence="2" id="KW-1185">Reference proteome</keyword>
<evidence type="ECO:0000313" key="2">
    <source>
        <dbReference type="Proteomes" id="UP000007266"/>
    </source>
</evidence>
<name>D7EKM7_TRICA</name>
<dbReference type="Proteomes" id="UP000007266">
    <property type="component" value="Unassembled WGS sequence"/>
</dbReference>
<evidence type="ECO:0000313" key="1">
    <source>
        <dbReference type="EMBL" id="EFA13220.1"/>
    </source>
</evidence>
<dbReference type="AlphaFoldDB" id="D7EKM7"/>
<dbReference type="EMBL" id="KQ972072">
    <property type="protein sequence ID" value="EFA13220.1"/>
    <property type="molecule type" value="Genomic_DNA"/>
</dbReference>
<accession>D7EKM7</accession>
<dbReference type="HOGENOM" id="CLU_2870507_0_0_1"/>
<sequence length="64" mass="7203">MEGRPRDMPASPIQLVSDIGRSIEQANDMIWEITNKLDPITGPFNTHDMTHFGGQIPLDKNKLN</sequence>
<dbReference type="InParanoid" id="D7EKM7"/>
<organism evidence="1 2">
    <name type="scientific">Tribolium castaneum</name>
    <name type="common">Red flour beetle</name>
    <dbReference type="NCBI Taxonomy" id="7070"/>
    <lineage>
        <taxon>Eukaryota</taxon>
        <taxon>Metazoa</taxon>
        <taxon>Ecdysozoa</taxon>
        <taxon>Arthropoda</taxon>
        <taxon>Hexapoda</taxon>
        <taxon>Insecta</taxon>
        <taxon>Pterygota</taxon>
        <taxon>Neoptera</taxon>
        <taxon>Endopterygota</taxon>
        <taxon>Coleoptera</taxon>
        <taxon>Polyphaga</taxon>
        <taxon>Cucujiformia</taxon>
        <taxon>Tenebrionidae</taxon>
        <taxon>Tenebrionidae incertae sedis</taxon>
        <taxon>Tribolium</taxon>
    </lineage>
</organism>
<proteinExistence type="predicted"/>